<dbReference type="EMBL" id="JAJJMM010000001">
    <property type="protein sequence ID" value="MCC9065383.1"/>
    <property type="molecule type" value="Genomic_DNA"/>
</dbReference>
<evidence type="ECO:0000256" key="3">
    <source>
        <dbReference type="ARBA" id="ARBA00023125"/>
    </source>
</evidence>
<evidence type="ECO:0000256" key="1">
    <source>
        <dbReference type="ARBA" id="ARBA00009437"/>
    </source>
</evidence>
<dbReference type="PROSITE" id="PS50931">
    <property type="entry name" value="HTH_LYSR"/>
    <property type="match status" value="1"/>
</dbReference>
<dbReference type="CDD" id="cd08411">
    <property type="entry name" value="PBP2_OxyR"/>
    <property type="match status" value="1"/>
</dbReference>
<dbReference type="PRINTS" id="PR00039">
    <property type="entry name" value="HTHLYSR"/>
</dbReference>
<evidence type="ECO:0000259" key="6">
    <source>
        <dbReference type="PROSITE" id="PS50931"/>
    </source>
</evidence>
<reference evidence="7" key="1">
    <citation type="submission" date="2021-11" db="EMBL/GenBank/DDBJ databases">
        <title>Description of novel Flavobacterium species.</title>
        <authorList>
            <person name="Saticioglu I.B."/>
            <person name="Ay H."/>
            <person name="Altun S."/>
            <person name="Duman M."/>
        </authorList>
    </citation>
    <scope>NUCLEOTIDE SEQUENCE</scope>
    <source>
        <strain evidence="7">F-30</strain>
    </source>
</reference>
<comment type="caution">
    <text evidence="7">The sequence shown here is derived from an EMBL/GenBank/DDBJ whole genome shotgun (WGS) entry which is preliminary data.</text>
</comment>
<dbReference type="InterPro" id="IPR036390">
    <property type="entry name" value="WH_DNA-bd_sf"/>
</dbReference>
<keyword evidence="2" id="KW-0805">Transcription regulation</keyword>
<name>A0ABS8MIR4_9FLAO</name>
<comment type="similarity">
    <text evidence="1">Belongs to the LysR transcriptional regulatory family.</text>
</comment>
<dbReference type="RefSeq" id="WP_230039061.1">
    <property type="nucleotide sequence ID" value="NZ_JAJJMM010000001.1"/>
</dbReference>
<evidence type="ECO:0000256" key="4">
    <source>
        <dbReference type="ARBA" id="ARBA00023159"/>
    </source>
</evidence>
<proteinExistence type="inferred from homology"/>
<organism evidence="7 8">
    <name type="scientific">Flavobacterium piscisymbiosum</name>
    <dbReference type="NCBI Taxonomy" id="2893753"/>
    <lineage>
        <taxon>Bacteria</taxon>
        <taxon>Pseudomonadati</taxon>
        <taxon>Bacteroidota</taxon>
        <taxon>Flavobacteriia</taxon>
        <taxon>Flavobacteriales</taxon>
        <taxon>Flavobacteriaceae</taxon>
        <taxon>Flavobacterium</taxon>
    </lineage>
</organism>
<dbReference type="InterPro" id="IPR000847">
    <property type="entry name" value="LysR_HTH_N"/>
</dbReference>
<keyword evidence="3" id="KW-0238">DNA-binding</keyword>
<keyword evidence="5" id="KW-0804">Transcription</keyword>
<evidence type="ECO:0000256" key="2">
    <source>
        <dbReference type="ARBA" id="ARBA00023015"/>
    </source>
</evidence>
<feature type="domain" description="HTH lysR-type" evidence="6">
    <location>
        <begin position="1"/>
        <end position="58"/>
    </location>
</feature>
<dbReference type="Gene3D" id="1.10.10.10">
    <property type="entry name" value="Winged helix-like DNA-binding domain superfamily/Winged helix DNA-binding domain"/>
    <property type="match status" value="1"/>
</dbReference>
<evidence type="ECO:0000313" key="8">
    <source>
        <dbReference type="Proteomes" id="UP001430679"/>
    </source>
</evidence>
<keyword evidence="8" id="KW-1185">Reference proteome</keyword>
<dbReference type="InterPro" id="IPR005119">
    <property type="entry name" value="LysR_subst-bd"/>
</dbReference>
<sequence>MTIQQLKYIVALDEERHFARAAEVCMVTQPGLTIQLKNLEEEIGIKIFDRNKVPLTPTTLGTEIINKAKKILREADEIRNFVVNEKNLLEGEVRVGVISTLSPYLIPLFIKAMKEATPKVHFIIREANTGQLMKELETGSLDVVLMATPTGNPNLIEHPIFKEPFVAYLNEHHPMANNEFYELQPGDKTELLLLHSEFCYNAQLLDICGIKSPGKLKEQFTYDISSIETLKNLVRAQLGFAIIPELSILNENNSGLFKPFKEPKPVREISLVVSDSFSKKLLLEKMNEAIWNCLPDSLKKDFAYRKIRWNDSPYFAKSVSDYIKLNSKT</sequence>
<gene>
    <name evidence="7" type="ORF">LNP81_20465</name>
</gene>
<dbReference type="SUPFAM" id="SSF53850">
    <property type="entry name" value="Periplasmic binding protein-like II"/>
    <property type="match status" value="1"/>
</dbReference>
<dbReference type="Proteomes" id="UP001430679">
    <property type="component" value="Unassembled WGS sequence"/>
</dbReference>
<dbReference type="Gene3D" id="3.40.190.10">
    <property type="entry name" value="Periplasmic binding protein-like II"/>
    <property type="match status" value="2"/>
</dbReference>
<dbReference type="Pfam" id="PF00126">
    <property type="entry name" value="HTH_1"/>
    <property type="match status" value="1"/>
</dbReference>
<protein>
    <submittedName>
        <fullName evidence="7">LysR substrate-binding domain-containing protein</fullName>
    </submittedName>
</protein>
<dbReference type="Pfam" id="PF03466">
    <property type="entry name" value="LysR_substrate"/>
    <property type="match status" value="1"/>
</dbReference>
<dbReference type="PANTHER" id="PTHR30346:SF26">
    <property type="entry name" value="HYDROGEN PEROXIDE-INDUCIBLE GENES ACTIVATOR"/>
    <property type="match status" value="1"/>
</dbReference>
<evidence type="ECO:0000313" key="7">
    <source>
        <dbReference type="EMBL" id="MCC9065383.1"/>
    </source>
</evidence>
<keyword evidence="4" id="KW-0010">Activator</keyword>
<evidence type="ECO:0000256" key="5">
    <source>
        <dbReference type="ARBA" id="ARBA00023163"/>
    </source>
</evidence>
<dbReference type="SUPFAM" id="SSF46785">
    <property type="entry name" value="Winged helix' DNA-binding domain"/>
    <property type="match status" value="1"/>
</dbReference>
<dbReference type="PANTHER" id="PTHR30346">
    <property type="entry name" value="TRANSCRIPTIONAL DUAL REGULATOR HCAR-RELATED"/>
    <property type="match status" value="1"/>
</dbReference>
<dbReference type="InterPro" id="IPR036388">
    <property type="entry name" value="WH-like_DNA-bd_sf"/>
</dbReference>
<accession>A0ABS8MIR4</accession>